<dbReference type="Proteomes" id="UP000494255">
    <property type="component" value="Unassembled WGS sequence"/>
</dbReference>
<gene>
    <name evidence="1" type="ORF">LMG24238_07120</name>
</gene>
<dbReference type="AlphaFoldDB" id="A0A6J5CRF2"/>
<dbReference type="EMBL" id="CADIKC010000017">
    <property type="protein sequence ID" value="CAB3743782.1"/>
    <property type="molecule type" value="Genomic_DNA"/>
</dbReference>
<reference evidence="1 2" key="1">
    <citation type="submission" date="2020-04" db="EMBL/GenBank/DDBJ databases">
        <authorList>
            <person name="De Canck E."/>
        </authorList>
    </citation>
    <scope>NUCLEOTIDE SEQUENCE [LARGE SCALE GENOMIC DNA]</scope>
    <source>
        <strain evidence="1 2">LMG 24238</strain>
    </source>
</reference>
<keyword evidence="2" id="KW-1185">Reference proteome</keyword>
<protein>
    <submittedName>
        <fullName evidence="1">Uncharacterized protein</fullName>
    </submittedName>
</protein>
<evidence type="ECO:0000313" key="1">
    <source>
        <dbReference type="EMBL" id="CAB3743782.1"/>
    </source>
</evidence>
<organism evidence="1 2">
    <name type="scientific">Paraburkholderia sediminicola</name>
    <dbReference type="NCBI Taxonomy" id="458836"/>
    <lineage>
        <taxon>Bacteria</taxon>
        <taxon>Pseudomonadati</taxon>
        <taxon>Pseudomonadota</taxon>
        <taxon>Betaproteobacteria</taxon>
        <taxon>Burkholderiales</taxon>
        <taxon>Burkholderiaceae</taxon>
        <taxon>Paraburkholderia</taxon>
    </lineage>
</organism>
<proteinExistence type="predicted"/>
<evidence type="ECO:0000313" key="2">
    <source>
        <dbReference type="Proteomes" id="UP000494255"/>
    </source>
</evidence>
<accession>A0A6J5CRF2</accession>
<sequence length="73" mass="8327">MCELMLLEHVGLREMLRLCTDGRVLLGSFSRKQKLRSRLRSSSKTPPRTFMSCRLSKPPQASSIFGPYVEVRG</sequence>
<name>A0A6J5CRF2_9BURK</name>